<dbReference type="HOGENOM" id="CLU_1755913_0_0_7"/>
<feature type="transmembrane region" description="Helical" evidence="1">
    <location>
        <begin position="69"/>
        <end position="86"/>
    </location>
</feature>
<accession>I4C634</accession>
<dbReference type="AlphaFoldDB" id="I4C634"/>
<sequence>MAGLTAFASQVIAREPDTYARALSIDTEGVTNVAQQSQKAPEVAKTPKPEAWAAIARNPKFIELHRRKTVFLFGWWIFSTIYYFLLPIGAGSAPGFFSVKVIGNINIGYLFALSQFFVSWGIAMYYASWANKVSDRLTKELLDELNLK</sequence>
<dbReference type="InterPro" id="IPR007436">
    <property type="entry name" value="DUF485"/>
</dbReference>
<evidence type="ECO:0000313" key="3">
    <source>
        <dbReference type="Proteomes" id="UP000006055"/>
    </source>
</evidence>
<evidence type="ECO:0000256" key="1">
    <source>
        <dbReference type="SAM" id="Phobius"/>
    </source>
</evidence>
<dbReference type="PANTHER" id="PTHR38441">
    <property type="entry name" value="INTEGRAL MEMBRANE PROTEIN-RELATED"/>
    <property type="match status" value="1"/>
</dbReference>
<protein>
    <submittedName>
        <fullName evidence="2">Putative membrane protein</fullName>
    </submittedName>
</protein>
<keyword evidence="3" id="KW-1185">Reference proteome</keyword>
<feature type="transmembrane region" description="Helical" evidence="1">
    <location>
        <begin position="106"/>
        <end position="127"/>
    </location>
</feature>
<dbReference type="Pfam" id="PF04341">
    <property type="entry name" value="DUF485"/>
    <property type="match status" value="1"/>
</dbReference>
<dbReference type="EMBL" id="CP003360">
    <property type="protein sequence ID" value="AFM25025.1"/>
    <property type="molecule type" value="Genomic_DNA"/>
</dbReference>
<proteinExistence type="predicted"/>
<dbReference type="STRING" id="706587.Desti_2338"/>
<dbReference type="Proteomes" id="UP000006055">
    <property type="component" value="Chromosome"/>
</dbReference>
<name>I4C634_DESTA</name>
<organism evidence="2 3">
    <name type="scientific">Desulfomonile tiedjei (strain ATCC 49306 / DSM 6799 / DCB-1)</name>
    <dbReference type="NCBI Taxonomy" id="706587"/>
    <lineage>
        <taxon>Bacteria</taxon>
        <taxon>Pseudomonadati</taxon>
        <taxon>Thermodesulfobacteriota</taxon>
        <taxon>Desulfomonilia</taxon>
        <taxon>Desulfomonilales</taxon>
        <taxon>Desulfomonilaceae</taxon>
        <taxon>Desulfomonile</taxon>
    </lineage>
</organism>
<gene>
    <name evidence="2" type="ordered locus">Desti_2338</name>
</gene>
<dbReference type="KEGG" id="dti:Desti_2338"/>
<keyword evidence="1" id="KW-0472">Membrane</keyword>
<keyword evidence="1" id="KW-1133">Transmembrane helix</keyword>
<keyword evidence="1" id="KW-0812">Transmembrane</keyword>
<dbReference type="PANTHER" id="PTHR38441:SF1">
    <property type="entry name" value="MEMBRANE PROTEIN"/>
    <property type="match status" value="1"/>
</dbReference>
<reference evidence="3" key="1">
    <citation type="submission" date="2012-06" db="EMBL/GenBank/DDBJ databases">
        <title>Complete sequence of chromosome of Desulfomonile tiedjei DSM 6799.</title>
        <authorList>
            <person name="Lucas S."/>
            <person name="Copeland A."/>
            <person name="Lapidus A."/>
            <person name="Glavina del Rio T."/>
            <person name="Dalin E."/>
            <person name="Tice H."/>
            <person name="Bruce D."/>
            <person name="Goodwin L."/>
            <person name="Pitluck S."/>
            <person name="Peters L."/>
            <person name="Ovchinnikova G."/>
            <person name="Zeytun A."/>
            <person name="Lu M."/>
            <person name="Kyrpides N."/>
            <person name="Mavromatis K."/>
            <person name="Ivanova N."/>
            <person name="Brettin T."/>
            <person name="Detter J.C."/>
            <person name="Han C."/>
            <person name="Larimer F."/>
            <person name="Land M."/>
            <person name="Hauser L."/>
            <person name="Markowitz V."/>
            <person name="Cheng J.-F."/>
            <person name="Hugenholtz P."/>
            <person name="Woyke T."/>
            <person name="Wu D."/>
            <person name="Spring S."/>
            <person name="Schroeder M."/>
            <person name="Brambilla E."/>
            <person name="Klenk H.-P."/>
            <person name="Eisen J.A."/>
        </authorList>
    </citation>
    <scope>NUCLEOTIDE SEQUENCE [LARGE SCALE GENOMIC DNA]</scope>
    <source>
        <strain evidence="3">ATCC 49306 / DSM 6799 / DCB-1</strain>
    </source>
</reference>
<dbReference type="eggNOG" id="COG3162">
    <property type="taxonomic scope" value="Bacteria"/>
</dbReference>
<dbReference type="PATRIC" id="fig|706587.4.peg.2682"/>
<evidence type="ECO:0000313" key="2">
    <source>
        <dbReference type="EMBL" id="AFM25025.1"/>
    </source>
</evidence>